<dbReference type="Gene3D" id="3.40.50.2300">
    <property type="match status" value="2"/>
</dbReference>
<organism evidence="7 8">
    <name type="scientific">Caldimonas brevitalea</name>
    <dbReference type="NCBI Taxonomy" id="413882"/>
    <lineage>
        <taxon>Bacteria</taxon>
        <taxon>Pseudomonadati</taxon>
        <taxon>Pseudomonadota</taxon>
        <taxon>Betaproteobacteria</taxon>
        <taxon>Burkholderiales</taxon>
        <taxon>Sphaerotilaceae</taxon>
        <taxon>Caldimonas</taxon>
    </lineage>
</organism>
<dbReference type="KEGG" id="pbh:AAW51_1792"/>
<dbReference type="GO" id="GO:0003700">
    <property type="term" value="F:DNA-binding transcription factor activity"/>
    <property type="evidence" value="ECO:0007669"/>
    <property type="project" value="TreeGrafter"/>
</dbReference>
<dbReference type="PROSITE" id="PS50943">
    <property type="entry name" value="HTH_CROC1"/>
    <property type="match status" value="1"/>
</dbReference>
<feature type="domain" description="HTH cro/C1-type" evidence="6">
    <location>
        <begin position="14"/>
        <end position="40"/>
    </location>
</feature>
<evidence type="ECO:0000259" key="5">
    <source>
        <dbReference type="PROSITE" id="PS50932"/>
    </source>
</evidence>
<evidence type="ECO:0000313" key="8">
    <source>
        <dbReference type="Proteomes" id="UP000035352"/>
    </source>
</evidence>
<keyword evidence="1" id="KW-0678">Repressor</keyword>
<dbReference type="CDD" id="cd01392">
    <property type="entry name" value="HTH_LacI"/>
    <property type="match status" value="1"/>
</dbReference>
<proteinExistence type="predicted"/>
<keyword evidence="4" id="KW-0804">Transcription</keyword>
<protein>
    <submittedName>
        <fullName evidence="7">Transcriptional regulator</fullName>
    </submittedName>
</protein>
<dbReference type="PATRIC" id="fig|413882.6.peg.1887"/>
<dbReference type="GO" id="GO:0000976">
    <property type="term" value="F:transcription cis-regulatory region binding"/>
    <property type="evidence" value="ECO:0007669"/>
    <property type="project" value="TreeGrafter"/>
</dbReference>
<accession>A0A0G3BKG4</accession>
<dbReference type="AlphaFoldDB" id="A0A0G3BKG4"/>
<keyword evidence="3" id="KW-0238">DNA-binding</keyword>
<dbReference type="InterPro" id="IPR001387">
    <property type="entry name" value="Cro/C1-type_HTH"/>
</dbReference>
<dbReference type="STRING" id="413882.AAW51_1792"/>
<dbReference type="PROSITE" id="PS00356">
    <property type="entry name" value="HTH_LACI_1"/>
    <property type="match status" value="1"/>
</dbReference>
<keyword evidence="2" id="KW-0805">Transcription regulation</keyword>
<dbReference type="PANTHER" id="PTHR30146">
    <property type="entry name" value="LACI-RELATED TRANSCRIPTIONAL REPRESSOR"/>
    <property type="match status" value="1"/>
</dbReference>
<dbReference type="InterPro" id="IPR010982">
    <property type="entry name" value="Lambda_DNA-bd_dom_sf"/>
</dbReference>
<dbReference type="InterPro" id="IPR028082">
    <property type="entry name" value="Peripla_BP_I"/>
</dbReference>
<dbReference type="Gene3D" id="1.10.260.40">
    <property type="entry name" value="lambda repressor-like DNA-binding domains"/>
    <property type="match status" value="1"/>
</dbReference>
<dbReference type="EMBL" id="CP011371">
    <property type="protein sequence ID" value="AKJ28483.1"/>
    <property type="molecule type" value="Genomic_DNA"/>
</dbReference>
<dbReference type="InterPro" id="IPR000843">
    <property type="entry name" value="HTH_LacI"/>
</dbReference>
<evidence type="ECO:0000256" key="1">
    <source>
        <dbReference type="ARBA" id="ARBA00022491"/>
    </source>
</evidence>
<dbReference type="PROSITE" id="PS50932">
    <property type="entry name" value="HTH_LACI_2"/>
    <property type="match status" value="1"/>
</dbReference>
<evidence type="ECO:0000256" key="4">
    <source>
        <dbReference type="ARBA" id="ARBA00023163"/>
    </source>
</evidence>
<dbReference type="CDD" id="cd06290">
    <property type="entry name" value="PBP1_LacI-like"/>
    <property type="match status" value="1"/>
</dbReference>
<dbReference type="PANTHER" id="PTHR30146:SF148">
    <property type="entry name" value="HTH-TYPE TRANSCRIPTIONAL REPRESSOR PURR-RELATED"/>
    <property type="match status" value="1"/>
</dbReference>
<dbReference type="Proteomes" id="UP000035352">
    <property type="component" value="Chromosome"/>
</dbReference>
<evidence type="ECO:0000313" key="7">
    <source>
        <dbReference type="EMBL" id="AKJ28483.1"/>
    </source>
</evidence>
<reference evidence="7 8" key="1">
    <citation type="submission" date="2015-05" db="EMBL/GenBank/DDBJ databases">
        <authorList>
            <person name="Tang B."/>
            <person name="Yu Y."/>
        </authorList>
    </citation>
    <scope>NUCLEOTIDE SEQUENCE [LARGE SCALE GENOMIC DNA]</scope>
    <source>
        <strain evidence="7 8">DSM 7029</strain>
    </source>
</reference>
<sequence>MPAMPDLTANDTATLGEVARIAGVSPSTVSRYLNGSARVSEARRQAVEAAIAQLNYRPNMVARSLASGRTSTVGVLTQDIASPFFNEALRGVEDALAESRYAPLFVSGHWNSAEEAERLSLLSARRVDGVVMMHGHIRDEDVQAVARRLPIVMVGRATATLDLPSITVDNRLGAYKATRHLIELGHEDVAFISGPQDHHDAQQRLVGYQDALREAGIVFRESLVAKADFHEATGMLAIHQLLESRASFTAIFAANDQSAYGARLALYRRGIRVPEDVSLVGFDDLPYSSYCVPPLTTVRQPAYEVGWQAGHTVVQMIEGQPYALEPLRVELVVRESTSPRRR</sequence>
<evidence type="ECO:0000259" key="6">
    <source>
        <dbReference type="PROSITE" id="PS50943"/>
    </source>
</evidence>
<dbReference type="Pfam" id="PF00532">
    <property type="entry name" value="Peripla_BP_1"/>
    <property type="match status" value="1"/>
</dbReference>
<dbReference type="SMART" id="SM00354">
    <property type="entry name" value="HTH_LACI"/>
    <property type="match status" value="1"/>
</dbReference>
<evidence type="ECO:0000256" key="2">
    <source>
        <dbReference type="ARBA" id="ARBA00023015"/>
    </source>
</evidence>
<dbReference type="InterPro" id="IPR001761">
    <property type="entry name" value="Peripla_BP/Lac1_sug-bd_dom"/>
</dbReference>
<dbReference type="SUPFAM" id="SSF47413">
    <property type="entry name" value="lambda repressor-like DNA-binding domains"/>
    <property type="match status" value="1"/>
</dbReference>
<gene>
    <name evidence="7" type="primary">lacI</name>
    <name evidence="7" type="ORF">AAW51_1792</name>
</gene>
<dbReference type="Pfam" id="PF00356">
    <property type="entry name" value="LacI"/>
    <property type="match status" value="1"/>
</dbReference>
<feature type="domain" description="HTH lacI-type" evidence="5">
    <location>
        <begin position="13"/>
        <end position="67"/>
    </location>
</feature>
<evidence type="ECO:0000256" key="3">
    <source>
        <dbReference type="ARBA" id="ARBA00023125"/>
    </source>
</evidence>
<keyword evidence="8" id="KW-1185">Reference proteome</keyword>
<dbReference type="SUPFAM" id="SSF53822">
    <property type="entry name" value="Periplasmic binding protein-like I"/>
    <property type="match status" value="1"/>
</dbReference>
<name>A0A0G3BKG4_9BURK</name>